<dbReference type="RefSeq" id="WP_111658764.1">
    <property type="nucleotide sequence ID" value="NZ_QLLO01000001.1"/>
</dbReference>
<dbReference type="EMBL" id="QLLO01000001">
    <property type="protein sequence ID" value="RAJ18134.1"/>
    <property type="molecule type" value="Genomic_DNA"/>
</dbReference>
<dbReference type="Proteomes" id="UP000248703">
    <property type="component" value="Unassembled WGS sequence"/>
</dbReference>
<sequence>MRIYISIFIIILFYGCNKTSNEEIIIQKTFGKELIKKDSLSIELDLGKYNTFDKLFERTSEIACNDSLSKVVIKNNNEIKSVQLVNFCWENTSCILIKRKNTIEIYNDSIYKANLSFPLDSLKSILKKDIYNYGKKFNYSSNPDKLLLYLSFDNSNIEKLTKYLNLVTSTFEKISDTIDLPIVLNEKLNTPPPPPPPLK</sequence>
<proteinExistence type="predicted"/>
<reference evidence="1 2" key="1">
    <citation type="submission" date="2018-06" db="EMBL/GenBank/DDBJ databases">
        <title>Genomic Encyclopedia of Archaeal and Bacterial Type Strains, Phase II (KMG-II): from individual species to whole genera.</title>
        <authorList>
            <person name="Goeker M."/>
        </authorList>
    </citation>
    <scope>NUCLEOTIDE SEQUENCE [LARGE SCALE GENOMIC DNA]</scope>
    <source>
        <strain evidence="1 2">DSM 24464</strain>
    </source>
</reference>
<accession>A0A327RR40</accession>
<comment type="caution">
    <text evidence="1">The sequence shown here is derived from an EMBL/GenBank/DDBJ whole genome shotgun (WGS) entry which is preliminary data.</text>
</comment>
<evidence type="ECO:0000313" key="2">
    <source>
        <dbReference type="Proteomes" id="UP000248703"/>
    </source>
</evidence>
<dbReference type="OrthoDB" id="1427011at2"/>
<keyword evidence="2" id="KW-1185">Reference proteome</keyword>
<protein>
    <submittedName>
        <fullName evidence="1">Uncharacterized protein</fullName>
    </submittedName>
</protein>
<dbReference type="PROSITE" id="PS51257">
    <property type="entry name" value="PROKAR_LIPOPROTEIN"/>
    <property type="match status" value="1"/>
</dbReference>
<dbReference type="AlphaFoldDB" id="A0A327RR40"/>
<evidence type="ECO:0000313" key="1">
    <source>
        <dbReference type="EMBL" id="RAJ18134.1"/>
    </source>
</evidence>
<organism evidence="1 2">
    <name type="scientific">Olleya aquimaris</name>
    <dbReference type="NCBI Taxonomy" id="639310"/>
    <lineage>
        <taxon>Bacteria</taxon>
        <taxon>Pseudomonadati</taxon>
        <taxon>Bacteroidota</taxon>
        <taxon>Flavobacteriia</taxon>
        <taxon>Flavobacteriales</taxon>
        <taxon>Flavobacteriaceae</taxon>
    </lineage>
</organism>
<gene>
    <name evidence="1" type="ORF">LY08_00407</name>
</gene>
<name>A0A327RR40_9FLAO</name>